<evidence type="ECO:0008006" key="3">
    <source>
        <dbReference type="Google" id="ProtNLM"/>
    </source>
</evidence>
<name>A0A453IPK8_AEGTS</name>
<reference evidence="1" key="3">
    <citation type="journal article" date="2017" name="Nature">
        <title>Genome sequence of the progenitor of the wheat D genome Aegilops tauschii.</title>
        <authorList>
            <person name="Luo M.C."/>
            <person name="Gu Y.Q."/>
            <person name="Puiu D."/>
            <person name="Wang H."/>
            <person name="Twardziok S.O."/>
            <person name="Deal K.R."/>
            <person name="Huo N."/>
            <person name="Zhu T."/>
            <person name="Wang L."/>
            <person name="Wang Y."/>
            <person name="McGuire P.E."/>
            <person name="Liu S."/>
            <person name="Long H."/>
            <person name="Ramasamy R.K."/>
            <person name="Rodriguez J.C."/>
            <person name="Van S.L."/>
            <person name="Yuan L."/>
            <person name="Wang Z."/>
            <person name="Xia Z."/>
            <person name="Xiao L."/>
            <person name="Anderson O.D."/>
            <person name="Ouyang S."/>
            <person name="Liang Y."/>
            <person name="Zimin A.V."/>
            <person name="Pertea G."/>
            <person name="Qi P."/>
            <person name="Bennetzen J.L."/>
            <person name="Dai X."/>
            <person name="Dawson M.W."/>
            <person name="Muller H.G."/>
            <person name="Kugler K."/>
            <person name="Rivarola-Duarte L."/>
            <person name="Spannagl M."/>
            <person name="Mayer K.F.X."/>
            <person name="Lu F.H."/>
            <person name="Bevan M.W."/>
            <person name="Leroy P."/>
            <person name="Li P."/>
            <person name="You F.M."/>
            <person name="Sun Q."/>
            <person name="Liu Z."/>
            <person name="Lyons E."/>
            <person name="Wicker T."/>
            <person name="Salzberg S.L."/>
            <person name="Devos K.M."/>
            <person name="Dvorak J."/>
        </authorList>
    </citation>
    <scope>NUCLEOTIDE SEQUENCE [LARGE SCALE GENOMIC DNA]</scope>
    <source>
        <strain evidence="1">cv. AL8/78</strain>
    </source>
</reference>
<dbReference type="Proteomes" id="UP000015105">
    <property type="component" value="Chromosome 4D"/>
</dbReference>
<dbReference type="SUPFAM" id="SSF56219">
    <property type="entry name" value="DNase I-like"/>
    <property type="match status" value="1"/>
</dbReference>
<dbReference type="EnsemblPlants" id="AET4Gv20632600.1">
    <property type="protein sequence ID" value="AET4Gv20632600.1"/>
    <property type="gene ID" value="AET4Gv20632600"/>
</dbReference>
<protein>
    <recommendedName>
        <fullName evidence="3">Endonuclease/exonuclease/phosphatase domain-containing protein</fullName>
    </recommendedName>
</protein>
<organism evidence="1 2">
    <name type="scientific">Aegilops tauschii subsp. strangulata</name>
    <name type="common">Goatgrass</name>
    <dbReference type="NCBI Taxonomy" id="200361"/>
    <lineage>
        <taxon>Eukaryota</taxon>
        <taxon>Viridiplantae</taxon>
        <taxon>Streptophyta</taxon>
        <taxon>Embryophyta</taxon>
        <taxon>Tracheophyta</taxon>
        <taxon>Spermatophyta</taxon>
        <taxon>Magnoliopsida</taxon>
        <taxon>Liliopsida</taxon>
        <taxon>Poales</taxon>
        <taxon>Poaceae</taxon>
        <taxon>BOP clade</taxon>
        <taxon>Pooideae</taxon>
        <taxon>Triticodae</taxon>
        <taxon>Triticeae</taxon>
        <taxon>Triticinae</taxon>
        <taxon>Aegilops</taxon>
    </lineage>
</organism>
<reference evidence="2" key="1">
    <citation type="journal article" date="2014" name="Science">
        <title>Ancient hybridizations among the ancestral genomes of bread wheat.</title>
        <authorList>
            <consortium name="International Wheat Genome Sequencing Consortium,"/>
            <person name="Marcussen T."/>
            <person name="Sandve S.R."/>
            <person name="Heier L."/>
            <person name="Spannagl M."/>
            <person name="Pfeifer M."/>
            <person name="Jakobsen K.S."/>
            <person name="Wulff B.B."/>
            <person name="Steuernagel B."/>
            <person name="Mayer K.F."/>
            <person name="Olsen O.A."/>
        </authorList>
    </citation>
    <scope>NUCLEOTIDE SEQUENCE [LARGE SCALE GENOMIC DNA]</scope>
    <source>
        <strain evidence="2">cv. AL8/78</strain>
    </source>
</reference>
<reference evidence="2" key="2">
    <citation type="journal article" date="2017" name="Nat. Plants">
        <title>The Aegilops tauschii genome reveals multiple impacts of transposons.</title>
        <authorList>
            <person name="Zhao G."/>
            <person name="Zou C."/>
            <person name="Li K."/>
            <person name="Wang K."/>
            <person name="Li T."/>
            <person name="Gao L."/>
            <person name="Zhang X."/>
            <person name="Wang H."/>
            <person name="Yang Z."/>
            <person name="Liu X."/>
            <person name="Jiang W."/>
            <person name="Mao L."/>
            <person name="Kong X."/>
            <person name="Jiao Y."/>
            <person name="Jia J."/>
        </authorList>
    </citation>
    <scope>NUCLEOTIDE SEQUENCE [LARGE SCALE GENOMIC DNA]</scope>
    <source>
        <strain evidence="2">cv. AL8/78</strain>
    </source>
</reference>
<accession>A0A453IPK8</accession>
<evidence type="ECO:0000313" key="2">
    <source>
        <dbReference type="Proteomes" id="UP000015105"/>
    </source>
</evidence>
<dbReference type="Gene3D" id="3.60.10.10">
    <property type="entry name" value="Endonuclease/exonuclease/phosphatase"/>
    <property type="match status" value="1"/>
</dbReference>
<evidence type="ECO:0000313" key="1">
    <source>
        <dbReference type="EnsemblPlants" id="AET4Gv20632600.1"/>
    </source>
</evidence>
<dbReference type="AlphaFoldDB" id="A0A453IPK8"/>
<dbReference type="Gramene" id="AET4Gv20632600.1">
    <property type="protein sequence ID" value="AET4Gv20632600.1"/>
    <property type="gene ID" value="AET4Gv20632600"/>
</dbReference>
<keyword evidence="2" id="KW-1185">Reference proteome</keyword>
<sequence>MVLIRASGNVFKITTVYGPTEPSCKDAFFAELLAQKPAPGIKWLALGDFNQIYRARDKNKRNINHSRITRFRNTLHACELNEIHLQNRKFTWSNERDNPTLCKLDAFFCNVDW</sequence>
<reference evidence="1" key="5">
    <citation type="journal article" date="2021" name="G3 (Bethesda)">
        <title>Aegilops tauschii genome assembly Aet v5.0 features greater sequence contiguity and improved annotation.</title>
        <authorList>
            <person name="Wang L."/>
            <person name="Zhu T."/>
            <person name="Rodriguez J.C."/>
            <person name="Deal K.R."/>
            <person name="Dubcovsky J."/>
            <person name="McGuire P.E."/>
            <person name="Lux T."/>
            <person name="Spannagl M."/>
            <person name="Mayer K.F.X."/>
            <person name="Baldrich P."/>
            <person name="Meyers B.C."/>
            <person name="Huo N."/>
            <person name="Gu Y.Q."/>
            <person name="Zhou H."/>
            <person name="Devos K.M."/>
            <person name="Bennetzen J.L."/>
            <person name="Unver T."/>
            <person name="Budak H."/>
            <person name="Gulick P.J."/>
            <person name="Galiba G."/>
            <person name="Kalapos B."/>
            <person name="Nelson D.R."/>
            <person name="Li P."/>
            <person name="You F.M."/>
            <person name="Luo M.C."/>
            <person name="Dvorak J."/>
        </authorList>
    </citation>
    <scope>NUCLEOTIDE SEQUENCE [LARGE SCALE GENOMIC DNA]</scope>
    <source>
        <strain evidence="1">cv. AL8/78</strain>
    </source>
</reference>
<dbReference type="PANTHER" id="PTHR33710">
    <property type="entry name" value="BNAC02G09200D PROTEIN"/>
    <property type="match status" value="1"/>
</dbReference>
<reference evidence="1" key="4">
    <citation type="submission" date="2019-03" db="UniProtKB">
        <authorList>
            <consortium name="EnsemblPlants"/>
        </authorList>
    </citation>
    <scope>IDENTIFICATION</scope>
</reference>
<dbReference type="PANTHER" id="PTHR33710:SF48">
    <property type="entry name" value="OS02G0307075 PROTEIN"/>
    <property type="match status" value="1"/>
</dbReference>
<dbReference type="InterPro" id="IPR036691">
    <property type="entry name" value="Endo/exonu/phosph_ase_sf"/>
</dbReference>
<dbReference type="STRING" id="200361.A0A453IPK8"/>
<proteinExistence type="predicted"/>